<reference evidence="1 2" key="1">
    <citation type="submission" date="2019-07" db="EMBL/GenBank/DDBJ databases">
        <authorList>
            <person name="Park Y.J."/>
            <person name="Jeong S.E."/>
            <person name="Jung H.S."/>
        </authorList>
    </citation>
    <scope>NUCLEOTIDE SEQUENCE [LARGE SCALE GENOMIC DNA]</scope>
    <source>
        <strain evidence="2">P16(2019)</strain>
    </source>
</reference>
<keyword evidence="2" id="KW-1185">Reference proteome</keyword>
<organism evidence="1 2">
    <name type="scientific">Alkalicoccobacillus porphyridii</name>
    <dbReference type="NCBI Taxonomy" id="2597270"/>
    <lineage>
        <taxon>Bacteria</taxon>
        <taxon>Bacillati</taxon>
        <taxon>Bacillota</taxon>
        <taxon>Bacilli</taxon>
        <taxon>Bacillales</taxon>
        <taxon>Bacillaceae</taxon>
        <taxon>Alkalicoccobacillus</taxon>
    </lineage>
</organism>
<protein>
    <submittedName>
        <fullName evidence="1">Uncharacterized protein</fullName>
    </submittedName>
</protein>
<name>A0A553ZVR8_9BACI</name>
<comment type="caution">
    <text evidence="1">The sequence shown here is derived from an EMBL/GenBank/DDBJ whole genome shotgun (WGS) entry which is preliminary data.</text>
</comment>
<proteinExistence type="predicted"/>
<sequence length="134" mass="15142">MGRLIGFVMTLLIVIYMSGCSHSYEEETMNDENVTLTIQNNTNVEMNGIEIIGYQNGDRTFTQGSAYADGSEIEQGESMEFQFEESEFDLNDNSSFEILLLDNEETLVTITSTNVQFKKVGPGEYYLELTDTIE</sequence>
<accession>A0A553ZVR8</accession>
<dbReference type="Proteomes" id="UP000318521">
    <property type="component" value="Unassembled WGS sequence"/>
</dbReference>
<dbReference type="AlphaFoldDB" id="A0A553ZVR8"/>
<dbReference type="RefSeq" id="WP_143849758.1">
    <property type="nucleotide sequence ID" value="NZ_VLXZ01000010.1"/>
</dbReference>
<evidence type="ECO:0000313" key="2">
    <source>
        <dbReference type="Proteomes" id="UP000318521"/>
    </source>
</evidence>
<evidence type="ECO:0000313" key="1">
    <source>
        <dbReference type="EMBL" id="TSB45569.1"/>
    </source>
</evidence>
<dbReference type="EMBL" id="VLXZ01000010">
    <property type="protein sequence ID" value="TSB45569.1"/>
    <property type="molecule type" value="Genomic_DNA"/>
</dbReference>
<gene>
    <name evidence="1" type="ORF">FN960_15480</name>
</gene>
<dbReference type="OrthoDB" id="2970492at2"/>